<organism evidence="3">
    <name type="scientific">Alexandrium monilatum</name>
    <dbReference type="NCBI Taxonomy" id="311494"/>
    <lineage>
        <taxon>Eukaryota</taxon>
        <taxon>Sar</taxon>
        <taxon>Alveolata</taxon>
        <taxon>Dinophyceae</taxon>
        <taxon>Gonyaulacales</taxon>
        <taxon>Pyrocystaceae</taxon>
        <taxon>Alexandrium</taxon>
    </lineage>
</organism>
<dbReference type="SUPFAM" id="SSF48452">
    <property type="entry name" value="TPR-like"/>
    <property type="match status" value="1"/>
</dbReference>
<dbReference type="InterPro" id="IPR011990">
    <property type="entry name" value="TPR-like_helical_dom_sf"/>
</dbReference>
<feature type="repeat" description="TPR" evidence="1">
    <location>
        <begin position="804"/>
        <end position="837"/>
    </location>
</feature>
<dbReference type="AlphaFoldDB" id="A0A7S4UDZ3"/>
<gene>
    <name evidence="3" type="ORF">AMON00008_LOCUS14229</name>
</gene>
<proteinExistence type="predicted"/>
<dbReference type="Gene3D" id="1.25.40.10">
    <property type="entry name" value="Tetratricopeptide repeat domain"/>
    <property type="match status" value="1"/>
</dbReference>
<feature type="region of interest" description="Disordered" evidence="2">
    <location>
        <begin position="341"/>
        <end position="361"/>
    </location>
</feature>
<name>A0A7S4UDZ3_9DINO</name>
<evidence type="ECO:0000256" key="1">
    <source>
        <dbReference type="PROSITE-ProRule" id="PRU00339"/>
    </source>
</evidence>
<dbReference type="InterPro" id="IPR019734">
    <property type="entry name" value="TPR_rpt"/>
</dbReference>
<reference evidence="3" key="1">
    <citation type="submission" date="2021-01" db="EMBL/GenBank/DDBJ databases">
        <authorList>
            <person name="Corre E."/>
            <person name="Pelletier E."/>
            <person name="Niang G."/>
            <person name="Scheremetjew M."/>
            <person name="Finn R."/>
            <person name="Kale V."/>
            <person name="Holt S."/>
            <person name="Cochrane G."/>
            <person name="Meng A."/>
            <person name="Brown T."/>
            <person name="Cohen L."/>
        </authorList>
    </citation>
    <scope>NUCLEOTIDE SEQUENCE</scope>
    <source>
        <strain evidence="3">CCMP3105</strain>
    </source>
</reference>
<dbReference type="PROSITE" id="PS50005">
    <property type="entry name" value="TPR"/>
    <property type="match status" value="1"/>
</dbReference>
<sequence length="951" mass="106445">MPLVPLSPVRVTVRTSSDGFRDWKVEVTVLPTTTVVQIREILERAPLSLQLLPEHKAMRRNKHSRVLESLDDNEKVPDEIVLTNYTPQVLPPTPQWSESPEPDRHLTAGEKESLWHRMEEEQAKHGSLPPGERRMRSWGRTLAYTMAQMQFAGHRRGTARRPFTIWVLGASSEVEICLAELGSFHDANFFDRQPCEVVFVNDYLPEGYRAGSEEPAEGEPPRIRTSSWQGATSWGVTKADVHVLFNEVEDVVDWACTASKKDVNGMNSAMPGIHMMTTRQRTSDDFYRALKKQAGGRLPSPIARNPFSALGGDLSAEYDDNGWSIWFFGLDTLATVGSSLRQHRQSSKAEPGESHEDRDDRTKASAIFWGIIDLKYDPSKPINERVKVLETGDGRSSRFSHAGADIPKRFKHRYKLDDAANSGKHAVVSANKKLTHDLMELYGYGHLVPRQVCCPRVYDPDLASRIVKELGVGSEELVVLKLCNRSRAAGVLPVPAEGLDNVLKEILQLPPDFEAWMQQKLSMGTDATLKVDSGCYEEQLRHWWSNECPHFVAEQFASSILTVKEYDGTMRIAFALSKKKGEKIKPGYGAGSPKSPKPDYSNPLLEFTPPADELEVEWIGGYWKLPKEDVESINIRASVISAARTAGTAHVDPQHLLEVYAAMGDSVQQLFGGSEPSPRMLTDKYSDQPELATYLTARLAIAMRDLSRVRMALKLASSVVLKASEGPAKCSAESFLNRGYGIVEALTPPYKWSAARDFFRKSVELLPANAASLYLLGMAELELGNVTEAATIMEKSLLLDLDFKAPYVNLGIAYIRLRRFDEAIEVSEALLKRHPESPQCHYHIGVACYQKAFHLENHSNLRMQGRAQEVADLKWRAMNELIESRECEEGQRLLNRGIRGGPGKTDSPWLDADDEMVEALKRGRSSSSGIGRLPPVQLPDNIGWRFFGWRN</sequence>
<feature type="compositionally biased region" description="Basic and acidic residues" evidence="2">
    <location>
        <begin position="350"/>
        <end position="361"/>
    </location>
</feature>
<protein>
    <submittedName>
        <fullName evidence="3">Uncharacterized protein</fullName>
    </submittedName>
</protein>
<dbReference type="Pfam" id="PF13432">
    <property type="entry name" value="TPR_16"/>
    <property type="match status" value="2"/>
</dbReference>
<dbReference type="EMBL" id="HBNR01021368">
    <property type="protein sequence ID" value="CAE4574610.1"/>
    <property type="molecule type" value="Transcribed_RNA"/>
</dbReference>
<evidence type="ECO:0000256" key="2">
    <source>
        <dbReference type="SAM" id="MobiDB-lite"/>
    </source>
</evidence>
<keyword evidence="1" id="KW-0802">TPR repeat</keyword>
<accession>A0A7S4UDZ3</accession>
<evidence type="ECO:0000313" key="3">
    <source>
        <dbReference type="EMBL" id="CAE4574610.1"/>
    </source>
</evidence>